<protein>
    <submittedName>
        <fullName evidence="1">Uncharacterized protein</fullName>
    </submittedName>
</protein>
<gene>
    <name evidence="1" type="ORF">ACFPOD_11240</name>
</gene>
<sequence>MEVSSRCGEAARETWQNPIVLPDAGGLPGYDVAVVAGPRLTDAYRPVLVCLINTETGVVTLSKGFDISPLLPGARALTGE</sequence>
<name>A0ABW0TAS7_9HYPH</name>
<keyword evidence="2" id="KW-1185">Reference proteome</keyword>
<reference evidence="2" key="1">
    <citation type="journal article" date="2019" name="Int. J. Syst. Evol. Microbiol.">
        <title>The Global Catalogue of Microorganisms (GCM) 10K type strain sequencing project: providing services to taxonomists for standard genome sequencing and annotation.</title>
        <authorList>
            <consortium name="The Broad Institute Genomics Platform"/>
            <consortium name="The Broad Institute Genome Sequencing Center for Infectious Disease"/>
            <person name="Wu L."/>
            <person name="Ma J."/>
        </authorList>
    </citation>
    <scope>NUCLEOTIDE SEQUENCE [LARGE SCALE GENOMIC DNA]</scope>
    <source>
        <strain evidence="2">JCM 3366</strain>
    </source>
</reference>
<evidence type="ECO:0000313" key="1">
    <source>
        <dbReference type="EMBL" id="MFC5585689.1"/>
    </source>
</evidence>
<accession>A0ABW0TAS7</accession>
<organism evidence="1 2">
    <name type="scientific">Nitratireductor kimnyeongensis</name>
    <dbReference type="NCBI Taxonomy" id="430679"/>
    <lineage>
        <taxon>Bacteria</taxon>
        <taxon>Pseudomonadati</taxon>
        <taxon>Pseudomonadota</taxon>
        <taxon>Alphaproteobacteria</taxon>
        <taxon>Hyphomicrobiales</taxon>
        <taxon>Phyllobacteriaceae</taxon>
        <taxon>Nitratireductor</taxon>
    </lineage>
</organism>
<comment type="caution">
    <text evidence="1">The sequence shown here is derived from an EMBL/GenBank/DDBJ whole genome shotgun (WGS) entry which is preliminary data.</text>
</comment>
<proteinExistence type="predicted"/>
<dbReference type="Proteomes" id="UP001596107">
    <property type="component" value="Unassembled WGS sequence"/>
</dbReference>
<dbReference type="EMBL" id="JBHSNB010000002">
    <property type="protein sequence ID" value="MFC5585689.1"/>
    <property type="molecule type" value="Genomic_DNA"/>
</dbReference>
<evidence type="ECO:0000313" key="2">
    <source>
        <dbReference type="Proteomes" id="UP001596107"/>
    </source>
</evidence>